<sequence length="462" mass="49355">MAPGGAAQRPAGGTAHAAAERAAPAAAEGAASRRSQWRGGGSGVATALREPASRGRREVAGAGAAGGARQFRSRRRCWPRRGLQQRSRGCSEGERDLGHHRRSGGAHPVRGLRPLGGVAAPGRRRRWGRVRLAGGGRGSARGPLRDGHGSGLHARGLPHLCAARAPGAHGGGHGRRPGLGGGPRRAVAAGGRRERAAAGAGGLDAADRGSLLPELASLLREAVAASGPASGDASTVLEEARQRLELPPEIWEAALAARPVLPEPQGLPDEAQVRGMIASALLTADGKVWRVVQKAIDMREAWPRLAEDPRERGCPAGLRHRRPRQYPRHATHGLLLGQPRLPVPGLPLRPPQARALRRHGLRYARLRVQYGDRELPAEIIDAVFKELLVHEGFCGRAYLGRVGRRGLHMYTLTPARAQDKQQFPQPQAGFLGRRRGLQGRRLRRRSWRVPRAGDGGILRGFK</sequence>
<reference evidence="2" key="1">
    <citation type="submission" date="2023-10" db="EMBL/GenBank/DDBJ databases">
        <authorList>
            <person name="Chen Y."/>
            <person name="Shah S."/>
            <person name="Dougan E. K."/>
            <person name="Thang M."/>
            <person name="Chan C."/>
        </authorList>
    </citation>
    <scope>NUCLEOTIDE SEQUENCE [LARGE SCALE GENOMIC DNA]</scope>
</reference>
<feature type="region of interest" description="Disordered" evidence="1">
    <location>
        <begin position="165"/>
        <end position="203"/>
    </location>
</feature>
<accession>A0ABN9RMN9</accession>
<dbReference type="EMBL" id="CAUYUJ010007347">
    <property type="protein sequence ID" value="CAK0820433.1"/>
    <property type="molecule type" value="Genomic_DNA"/>
</dbReference>
<feature type="compositionally biased region" description="Low complexity" evidence="1">
    <location>
        <begin position="1"/>
        <end position="34"/>
    </location>
</feature>
<feature type="region of interest" description="Disordered" evidence="1">
    <location>
        <begin position="1"/>
        <end position="120"/>
    </location>
</feature>
<keyword evidence="3" id="KW-1185">Reference proteome</keyword>
<protein>
    <submittedName>
        <fullName evidence="2">Uncharacterized protein</fullName>
    </submittedName>
</protein>
<proteinExistence type="predicted"/>
<evidence type="ECO:0000313" key="3">
    <source>
        <dbReference type="Proteomes" id="UP001189429"/>
    </source>
</evidence>
<organism evidence="2 3">
    <name type="scientific">Prorocentrum cordatum</name>
    <dbReference type="NCBI Taxonomy" id="2364126"/>
    <lineage>
        <taxon>Eukaryota</taxon>
        <taxon>Sar</taxon>
        <taxon>Alveolata</taxon>
        <taxon>Dinophyceae</taxon>
        <taxon>Prorocentrales</taxon>
        <taxon>Prorocentraceae</taxon>
        <taxon>Prorocentrum</taxon>
    </lineage>
</organism>
<dbReference type="Proteomes" id="UP001189429">
    <property type="component" value="Unassembled WGS sequence"/>
</dbReference>
<gene>
    <name evidence="2" type="ORF">PCOR1329_LOCUS22119</name>
</gene>
<comment type="caution">
    <text evidence="2">The sequence shown here is derived from an EMBL/GenBank/DDBJ whole genome shotgun (WGS) entry which is preliminary data.</text>
</comment>
<feature type="non-terminal residue" evidence="2">
    <location>
        <position position="462"/>
    </location>
</feature>
<evidence type="ECO:0000313" key="2">
    <source>
        <dbReference type="EMBL" id="CAK0820433.1"/>
    </source>
</evidence>
<evidence type="ECO:0000256" key="1">
    <source>
        <dbReference type="SAM" id="MobiDB-lite"/>
    </source>
</evidence>
<name>A0ABN9RMN9_9DINO</name>